<dbReference type="EMBL" id="VIIS01002211">
    <property type="protein sequence ID" value="KAF0287106.1"/>
    <property type="molecule type" value="Genomic_DNA"/>
</dbReference>
<feature type="compositionally biased region" description="Basic residues" evidence="1">
    <location>
        <begin position="187"/>
        <end position="218"/>
    </location>
</feature>
<protein>
    <submittedName>
        <fullName evidence="2">Uncharacterized protein</fullName>
    </submittedName>
</protein>
<dbReference type="AlphaFoldDB" id="A0A6A4UWU8"/>
<dbReference type="InterPro" id="IPR008996">
    <property type="entry name" value="IL1/FGF"/>
</dbReference>
<name>A0A6A4UWU8_AMPAM</name>
<dbReference type="Proteomes" id="UP000440578">
    <property type="component" value="Unassembled WGS sequence"/>
</dbReference>
<dbReference type="Gene3D" id="2.80.10.50">
    <property type="match status" value="1"/>
</dbReference>
<keyword evidence="3" id="KW-1185">Reference proteome</keyword>
<comment type="caution">
    <text evidence="2">The sequence shown here is derived from an EMBL/GenBank/DDBJ whole genome shotgun (WGS) entry which is preliminary data.</text>
</comment>
<sequence length="240" mass="28324">MMLLTVGCSAMPSIPDDHNRACRKASCTYAHLFVPRRCKYDSLVSVYRNGTVDASSREKTQNNLLRFQTDISQTETQEQGKLFIHIYNQRAKRYICFSRSGRVKTRKRLPPSGRGRHSRLTCRFVEQMPRDESGHLYTMYVADEPRRPSRRERVIAFCSGGQASLLRLPSAHRMARRRLRQCDARRRAGRRAARRRHRQKRAAANRQLRRRRQRRQRRAQCQFVFMKQPVSSYRDAVRAL</sequence>
<reference evidence="2 3" key="1">
    <citation type="submission" date="2019-07" db="EMBL/GenBank/DDBJ databases">
        <title>Draft genome assembly of a fouling barnacle, Amphibalanus amphitrite (Darwin, 1854): The first reference genome for Thecostraca.</title>
        <authorList>
            <person name="Kim W."/>
        </authorList>
    </citation>
    <scope>NUCLEOTIDE SEQUENCE [LARGE SCALE GENOMIC DNA]</scope>
    <source>
        <strain evidence="2">SNU_AA5</strain>
        <tissue evidence="2">Soma without cirri and trophi</tissue>
    </source>
</reference>
<evidence type="ECO:0000256" key="1">
    <source>
        <dbReference type="SAM" id="MobiDB-lite"/>
    </source>
</evidence>
<dbReference type="SUPFAM" id="SSF50353">
    <property type="entry name" value="Cytokine"/>
    <property type="match status" value="1"/>
</dbReference>
<evidence type="ECO:0000313" key="2">
    <source>
        <dbReference type="EMBL" id="KAF0287106.1"/>
    </source>
</evidence>
<evidence type="ECO:0000313" key="3">
    <source>
        <dbReference type="Proteomes" id="UP000440578"/>
    </source>
</evidence>
<gene>
    <name evidence="2" type="ORF">FJT64_014416</name>
</gene>
<dbReference type="OrthoDB" id="10663097at2759"/>
<accession>A0A6A4UWU8</accession>
<proteinExistence type="predicted"/>
<feature type="region of interest" description="Disordered" evidence="1">
    <location>
        <begin position="183"/>
        <end position="219"/>
    </location>
</feature>
<organism evidence="2 3">
    <name type="scientific">Amphibalanus amphitrite</name>
    <name type="common">Striped barnacle</name>
    <name type="synonym">Balanus amphitrite</name>
    <dbReference type="NCBI Taxonomy" id="1232801"/>
    <lineage>
        <taxon>Eukaryota</taxon>
        <taxon>Metazoa</taxon>
        <taxon>Ecdysozoa</taxon>
        <taxon>Arthropoda</taxon>
        <taxon>Crustacea</taxon>
        <taxon>Multicrustacea</taxon>
        <taxon>Cirripedia</taxon>
        <taxon>Thoracica</taxon>
        <taxon>Thoracicalcarea</taxon>
        <taxon>Balanomorpha</taxon>
        <taxon>Balanoidea</taxon>
        <taxon>Balanidae</taxon>
        <taxon>Amphibalaninae</taxon>
        <taxon>Amphibalanus</taxon>
    </lineage>
</organism>